<dbReference type="EMBL" id="CP036317">
    <property type="protein sequence ID" value="QDV21269.1"/>
    <property type="molecule type" value="Genomic_DNA"/>
</dbReference>
<dbReference type="InterPro" id="IPR038734">
    <property type="entry name" value="YhaN_AAA"/>
</dbReference>
<feature type="domain" description="ATPase AAA-type core" evidence="1">
    <location>
        <begin position="463"/>
        <end position="535"/>
    </location>
</feature>
<feature type="domain" description="YhaN AAA" evidence="2">
    <location>
        <begin position="1"/>
        <end position="73"/>
    </location>
</feature>
<reference evidence="3 4" key="1">
    <citation type="submission" date="2019-02" db="EMBL/GenBank/DDBJ databases">
        <title>Deep-cultivation of Planctomycetes and their phenomic and genomic characterization uncovers novel biology.</title>
        <authorList>
            <person name="Wiegand S."/>
            <person name="Jogler M."/>
            <person name="Boedeker C."/>
            <person name="Pinto D."/>
            <person name="Vollmers J."/>
            <person name="Rivas-Marin E."/>
            <person name="Kohn T."/>
            <person name="Peeters S.H."/>
            <person name="Heuer A."/>
            <person name="Rast P."/>
            <person name="Oberbeckmann S."/>
            <person name="Bunk B."/>
            <person name="Jeske O."/>
            <person name="Meyerdierks A."/>
            <person name="Storesund J.E."/>
            <person name="Kallscheuer N."/>
            <person name="Luecker S."/>
            <person name="Lage O.M."/>
            <person name="Pohl T."/>
            <person name="Merkel B.J."/>
            <person name="Hornburger P."/>
            <person name="Mueller R.-W."/>
            <person name="Bruemmer F."/>
            <person name="Labrenz M."/>
            <person name="Spormann A.M."/>
            <person name="Op den Camp H."/>
            <person name="Overmann J."/>
            <person name="Amann R."/>
            <person name="Jetten M.S.M."/>
            <person name="Mascher T."/>
            <person name="Medema M.H."/>
            <person name="Devos D.P."/>
            <person name="Kaster A.-K."/>
            <person name="Ovreas L."/>
            <person name="Rohde M."/>
            <person name="Galperin M.Y."/>
            <person name="Jogler C."/>
        </authorList>
    </citation>
    <scope>NUCLEOTIDE SEQUENCE [LARGE SCALE GENOMIC DNA]</scope>
    <source>
        <strain evidence="3 4">Pan153</strain>
    </source>
</reference>
<evidence type="ECO:0000259" key="2">
    <source>
        <dbReference type="Pfam" id="PF13514"/>
    </source>
</evidence>
<dbReference type="OrthoDB" id="9784297at2"/>
<dbReference type="InterPro" id="IPR051396">
    <property type="entry name" value="Bact_Antivir_Def_Nuclease"/>
</dbReference>
<evidence type="ECO:0000259" key="1">
    <source>
        <dbReference type="Pfam" id="PF13304"/>
    </source>
</evidence>
<gene>
    <name evidence="3" type="ORF">Pan153_59570</name>
</gene>
<accession>A0A518FY17</accession>
<dbReference type="Pfam" id="PF13514">
    <property type="entry name" value="AAA_27"/>
    <property type="match status" value="1"/>
</dbReference>
<dbReference type="PANTHER" id="PTHR43581">
    <property type="entry name" value="ATP/GTP PHOSPHATASE"/>
    <property type="match status" value="1"/>
</dbReference>
<dbReference type="PANTHER" id="PTHR43581:SF4">
    <property type="entry name" value="ATP_GTP PHOSPHATASE"/>
    <property type="match status" value="1"/>
</dbReference>
<dbReference type="RefSeq" id="WP_145459979.1">
    <property type="nucleotide sequence ID" value="NZ_CP036317.1"/>
</dbReference>
<dbReference type="AlphaFoldDB" id="A0A518FY17"/>
<dbReference type="InterPro" id="IPR003959">
    <property type="entry name" value="ATPase_AAA_core"/>
</dbReference>
<evidence type="ECO:0000313" key="3">
    <source>
        <dbReference type="EMBL" id="QDV21269.1"/>
    </source>
</evidence>
<evidence type="ECO:0000313" key="4">
    <source>
        <dbReference type="Proteomes" id="UP000320839"/>
    </source>
</evidence>
<name>A0A518FY17_9PLAN</name>
<organism evidence="3 4">
    <name type="scientific">Gimesia panareensis</name>
    <dbReference type="NCBI Taxonomy" id="2527978"/>
    <lineage>
        <taxon>Bacteria</taxon>
        <taxon>Pseudomonadati</taxon>
        <taxon>Planctomycetota</taxon>
        <taxon>Planctomycetia</taxon>
        <taxon>Planctomycetales</taxon>
        <taxon>Planctomycetaceae</taxon>
        <taxon>Gimesia</taxon>
    </lineage>
</organism>
<dbReference type="Gene3D" id="3.40.50.300">
    <property type="entry name" value="P-loop containing nucleotide triphosphate hydrolases"/>
    <property type="match status" value="2"/>
</dbReference>
<proteinExistence type="predicted"/>
<sequence length="639" mass="73038">MRLRYLHLPNYGILKDLKVHFDKELLFSQPGELYRKGDLHFVVGLNGTGKSSLLRAIYETFRWLEGISNRTVDSRLTFPFPVTLIYDLPSSSQVEYERTCFFHHSGISNSDGFFFIRRAPVEEDEHGTWDDWIEWLKESLAPDQNERLSSLVRADKLQGDQRLQNSLPSPMLVYTSGSLAIWNRVREPDLPLEDLAETTYDMLFEERPRGWDAHQELALTDVEIAESARASLLEFLDPNVSAVDSKCRLLDPIDLKLAAAAVGLTVFAGEAIRLQDAKERKTYRDELIQQVEDQRKGARPDDKSARTLLNEVDWWFPTHLSFQYRPLEAKLNPEWHAQLLVMCALADEVIRQPLERMQLIINLGPRTISVRDEIETVYGKRDIPVEVDEVINRVDGSTSGAQAVLRTLCTEEQTRYETDVEPEFARWPVFDRLQSWRQAKLIEDLSLTIKRVTQMQASDGKLDDVVVTWEDLSDGEQMLLGRMALLLLLSKQDGSLLLLDEPETHFNDSWKREIIDLVDDNILRSTFSHVVVATHTSIALTDAFADEIIRLIRSDGKAIFKPVSFSTFGADVGRVMLHVFDTPESIGSRANEILDRLLNYTWTSENIDLLEHVVSVVGGGWPRAKLREILEVMRASSNT</sequence>
<dbReference type="Proteomes" id="UP000320839">
    <property type="component" value="Chromosome"/>
</dbReference>
<dbReference type="GO" id="GO:0005524">
    <property type="term" value="F:ATP binding"/>
    <property type="evidence" value="ECO:0007669"/>
    <property type="project" value="InterPro"/>
</dbReference>
<dbReference type="SUPFAM" id="SSF52540">
    <property type="entry name" value="P-loop containing nucleoside triphosphate hydrolases"/>
    <property type="match status" value="1"/>
</dbReference>
<protein>
    <submittedName>
        <fullName evidence="3">Chromosome segregation protein</fullName>
    </submittedName>
</protein>
<dbReference type="Pfam" id="PF13304">
    <property type="entry name" value="AAA_21"/>
    <property type="match status" value="1"/>
</dbReference>
<dbReference type="GO" id="GO:0016887">
    <property type="term" value="F:ATP hydrolysis activity"/>
    <property type="evidence" value="ECO:0007669"/>
    <property type="project" value="InterPro"/>
</dbReference>
<dbReference type="InterPro" id="IPR027417">
    <property type="entry name" value="P-loop_NTPase"/>
</dbReference>